<name>A0A7X0NG70_9GAMM</name>
<dbReference type="InterPro" id="IPR011045">
    <property type="entry name" value="N2O_reductase_N"/>
</dbReference>
<reference evidence="1 2" key="1">
    <citation type="submission" date="2020-08" db="EMBL/GenBank/DDBJ databases">
        <title>Genomic Encyclopedia of Type Strains, Phase IV (KMG-IV): sequencing the most valuable type-strain genomes for metagenomic binning, comparative biology and taxonomic classification.</title>
        <authorList>
            <person name="Goeker M."/>
        </authorList>
    </citation>
    <scope>NUCLEOTIDE SEQUENCE [LARGE SCALE GENOMIC DNA]</scope>
    <source>
        <strain evidence="1 2">DSM 26287</strain>
    </source>
</reference>
<comment type="caution">
    <text evidence="1">The sequence shown here is derived from an EMBL/GenBank/DDBJ whole genome shotgun (WGS) entry which is preliminary data.</text>
</comment>
<dbReference type="Proteomes" id="UP000537141">
    <property type="component" value="Unassembled WGS sequence"/>
</dbReference>
<dbReference type="EMBL" id="JACHHU010000007">
    <property type="protein sequence ID" value="MBB6542780.1"/>
    <property type="molecule type" value="Genomic_DNA"/>
</dbReference>
<gene>
    <name evidence="1" type="ORF">HNQ55_001280</name>
</gene>
<evidence type="ECO:0000313" key="2">
    <source>
        <dbReference type="Proteomes" id="UP000537141"/>
    </source>
</evidence>
<proteinExistence type="predicted"/>
<dbReference type="AlphaFoldDB" id="A0A7X0NG70"/>
<accession>A0A7X0NG70</accession>
<dbReference type="RefSeq" id="WP_184423589.1">
    <property type="nucleotide sequence ID" value="NZ_AP027362.1"/>
</dbReference>
<keyword evidence="2" id="KW-1185">Reference proteome</keyword>
<evidence type="ECO:0000313" key="1">
    <source>
        <dbReference type="EMBL" id="MBB6542780.1"/>
    </source>
</evidence>
<evidence type="ECO:0008006" key="3">
    <source>
        <dbReference type="Google" id="ProtNLM"/>
    </source>
</evidence>
<protein>
    <recommendedName>
        <fullName evidence="3">WD40 repeat domain-containing protein</fullName>
    </recommendedName>
</protein>
<dbReference type="SUPFAM" id="SSF50974">
    <property type="entry name" value="Nitrous oxide reductase, N-terminal domain"/>
    <property type="match status" value="1"/>
</dbReference>
<sequence length="421" mass="48886">MNSFIVTTSHSVIFLNIENNISITIHSGSGLYYGVAKLQQHYYVACRNNIDSYHSETEKCELIILDDSLKEVGRISPDFDFGDVHGIVAIDNEIWCTSTADNSIVIWNSDTKVWRKWYPVAERGKDYNHFNSIVKLPYNRLGLVAHNKGKSTHYIFHIDTLELIETFDLGMHAHNLWLDENNAFFTCSSAEGLLVNTHNKVIRIGDFPRGVAVSSKYSLVGMSELSLRELRDQTDGYLRCFDHDWRYLFDLIYPNQGMILDVFAVNENININKTTYKNNDVEHIKERRNDCFYLHSEQSSYYLATGQWSKPEEFRWTIAQKSQIRISYNESHTLMKIYGYNEHYINENILFLLNDELVAELFLKRSGQFEVTVKLPKNLSATTSELTISVPYLVRYNDVDSRNLGIAIKSIQFINEREFEK</sequence>
<organism evidence="1 2">
    <name type="scientific">Thalassotalea piscium</name>
    <dbReference type="NCBI Taxonomy" id="1230533"/>
    <lineage>
        <taxon>Bacteria</taxon>
        <taxon>Pseudomonadati</taxon>
        <taxon>Pseudomonadota</taxon>
        <taxon>Gammaproteobacteria</taxon>
        <taxon>Alteromonadales</taxon>
        <taxon>Colwelliaceae</taxon>
        <taxon>Thalassotalea</taxon>
    </lineage>
</organism>